<evidence type="ECO:0000313" key="1">
    <source>
        <dbReference type="EMBL" id="KIK26286.1"/>
    </source>
</evidence>
<dbReference type="AlphaFoldDB" id="A0A0C9ZAH8"/>
<reference evidence="1 2" key="1">
    <citation type="submission" date="2014-04" db="EMBL/GenBank/DDBJ databases">
        <authorList>
            <consortium name="DOE Joint Genome Institute"/>
            <person name="Kuo A."/>
            <person name="Kohler A."/>
            <person name="Costa M.D."/>
            <person name="Nagy L.G."/>
            <person name="Floudas D."/>
            <person name="Copeland A."/>
            <person name="Barry K.W."/>
            <person name="Cichocki N."/>
            <person name="Veneault-Fourrey C."/>
            <person name="LaButti K."/>
            <person name="Lindquist E.A."/>
            <person name="Lipzen A."/>
            <person name="Lundell T."/>
            <person name="Morin E."/>
            <person name="Murat C."/>
            <person name="Sun H."/>
            <person name="Tunlid A."/>
            <person name="Henrissat B."/>
            <person name="Grigoriev I.V."/>
            <person name="Hibbett D.S."/>
            <person name="Martin F."/>
            <person name="Nordberg H.P."/>
            <person name="Cantor M.N."/>
            <person name="Hua S.X."/>
        </authorList>
    </citation>
    <scope>NUCLEOTIDE SEQUENCE [LARGE SCALE GENOMIC DNA]</scope>
    <source>
        <strain evidence="1 2">441</strain>
    </source>
</reference>
<keyword evidence="2" id="KW-1185">Reference proteome</keyword>
<accession>A0A0C9ZAH8</accession>
<reference evidence="2" key="2">
    <citation type="submission" date="2015-01" db="EMBL/GenBank/DDBJ databases">
        <title>Evolutionary Origins and Diversification of the Mycorrhizal Mutualists.</title>
        <authorList>
            <consortium name="DOE Joint Genome Institute"/>
            <consortium name="Mycorrhizal Genomics Consortium"/>
            <person name="Kohler A."/>
            <person name="Kuo A."/>
            <person name="Nagy L.G."/>
            <person name="Floudas D."/>
            <person name="Copeland A."/>
            <person name="Barry K.W."/>
            <person name="Cichocki N."/>
            <person name="Veneault-Fourrey C."/>
            <person name="LaButti K."/>
            <person name="Lindquist E.A."/>
            <person name="Lipzen A."/>
            <person name="Lundell T."/>
            <person name="Morin E."/>
            <person name="Murat C."/>
            <person name="Riley R."/>
            <person name="Ohm R."/>
            <person name="Sun H."/>
            <person name="Tunlid A."/>
            <person name="Henrissat B."/>
            <person name="Grigoriev I.V."/>
            <person name="Hibbett D.S."/>
            <person name="Martin F."/>
        </authorList>
    </citation>
    <scope>NUCLEOTIDE SEQUENCE [LARGE SCALE GENOMIC DNA]</scope>
    <source>
        <strain evidence="2">441</strain>
    </source>
</reference>
<gene>
    <name evidence="1" type="ORF">PISMIDRAFT_271322</name>
</gene>
<evidence type="ECO:0000313" key="2">
    <source>
        <dbReference type="Proteomes" id="UP000054018"/>
    </source>
</evidence>
<dbReference type="HOGENOM" id="CLU_2387013_0_0_1"/>
<name>A0A0C9ZAH8_9AGAM</name>
<dbReference type="Proteomes" id="UP000054018">
    <property type="component" value="Unassembled WGS sequence"/>
</dbReference>
<dbReference type="EMBL" id="KN833702">
    <property type="protein sequence ID" value="KIK26286.1"/>
    <property type="molecule type" value="Genomic_DNA"/>
</dbReference>
<protein>
    <submittedName>
        <fullName evidence="1">Uncharacterized protein</fullName>
    </submittedName>
</protein>
<proteinExistence type="predicted"/>
<organism evidence="1 2">
    <name type="scientific">Pisolithus microcarpus 441</name>
    <dbReference type="NCBI Taxonomy" id="765257"/>
    <lineage>
        <taxon>Eukaryota</taxon>
        <taxon>Fungi</taxon>
        <taxon>Dikarya</taxon>
        <taxon>Basidiomycota</taxon>
        <taxon>Agaricomycotina</taxon>
        <taxon>Agaricomycetes</taxon>
        <taxon>Agaricomycetidae</taxon>
        <taxon>Boletales</taxon>
        <taxon>Sclerodermatineae</taxon>
        <taxon>Pisolithaceae</taxon>
        <taxon>Pisolithus</taxon>
    </lineage>
</organism>
<sequence length="94" mass="10878">MTCIRHDVQRPSRPNSSTHHFRLLSLRCPWNCPIARNTLMIPNCSSPLKRPPMSAHASWDTTVLIEYHDIYQVAKALLELRKISTYVIVHRSAK</sequence>